<gene>
    <name evidence="6" type="primary">eboC</name>
</gene>
<dbReference type="EMBL" id="KX839261">
    <property type="protein sequence ID" value="AOW70880.1"/>
    <property type="molecule type" value="Genomic_DNA"/>
</dbReference>
<dbReference type="PANTHER" id="PTHR42723:SF1">
    <property type="entry name" value="CHLOROPHYLL SYNTHASE, CHLOROPLASTIC"/>
    <property type="match status" value="1"/>
</dbReference>
<reference evidence="6" key="1">
    <citation type="submission" date="2016-09" db="EMBL/GenBank/DDBJ databases">
        <title>The plastid genome of some eustigmatophyte algae harbours a bacteria-derived six-gene cluster for biosynthesis of a novel secondary metabolite.</title>
        <authorList>
            <person name="Yurchenko T."/>
            <person name="Sevcikova T."/>
            <person name="Strnad H."/>
            <person name="Butenko A."/>
            <person name="Elias M."/>
        </authorList>
    </citation>
    <scope>NUCLEOTIDE SEQUENCE</scope>
</reference>
<dbReference type="InterPro" id="IPR044878">
    <property type="entry name" value="UbiA_sf"/>
</dbReference>
<keyword evidence="4 5" id="KW-0472">Membrane</keyword>
<dbReference type="CDD" id="cd13964">
    <property type="entry name" value="PT_UbiA_1"/>
    <property type="match status" value="1"/>
</dbReference>
<evidence type="ECO:0000256" key="4">
    <source>
        <dbReference type="ARBA" id="ARBA00023136"/>
    </source>
</evidence>
<comment type="subcellular location">
    <subcellularLocation>
        <location evidence="1">Membrane</location>
        <topology evidence="1">Multi-pass membrane protein</topology>
    </subcellularLocation>
</comment>
<evidence type="ECO:0000256" key="3">
    <source>
        <dbReference type="ARBA" id="ARBA00022989"/>
    </source>
</evidence>
<feature type="transmembrane region" description="Helical" evidence="5">
    <location>
        <begin position="12"/>
        <end position="33"/>
    </location>
</feature>
<feature type="transmembrane region" description="Helical" evidence="5">
    <location>
        <begin position="45"/>
        <end position="66"/>
    </location>
</feature>
<dbReference type="InterPro" id="IPR050475">
    <property type="entry name" value="Prenyltransferase_related"/>
</dbReference>
<feature type="transmembrane region" description="Helical" evidence="5">
    <location>
        <begin position="87"/>
        <end position="104"/>
    </location>
</feature>
<evidence type="ECO:0000256" key="2">
    <source>
        <dbReference type="ARBA" id="ARBA00022692"/>
    </source>
</evidence>
<dbReference type="NCBIfam" id="NF035940">
    <property type="entry name" value="prenyl_rel_EboC"/>
    <property type="match status" value="1"/>
</dbReference>
<evidence type="ECO:0000313" key="6">
    <source>
        <dbReference type="EMBL" id="AOW70880.1"/>
    </source>
</evidence>
<keyword evidence="3 5" id="KW-1133">Transmembrane helix</keyword>
<geneLocation type="chloroplast" evidence="6"/>
<keyword evidence="2 5" id="KW-0812">Transmembrane</keyword>
<sequence>MKYIFPYIQLMRPANIITSITNVGSGFIASYCFLENMPILNYSDLIFLSLSTIGLYGGGIVFNDFYDSSIDAVERPYRPIPSGAVPKLHAGILGSFLFIVGLLAALKVSLLGFFISLVICSLCFLYNTSTKHNKYLAGITLALCRGLNLLLGTTSISSGLFILWPMAFIPFGLTIAISLNSQGEVQGGNKLKLVRSIWFYLLTIITFLIVLKTYNSNFKNSILFLGLYIGINFFYLDNAFNNPLPINIQKVVKWGVLSFIIMDASIIASFSNFYYGLLALCLLPISIILSKFFTVT</sequence>
<proteinExistence type="predicted"/>
<keyword evidence="6" id="KW-0150">Chloroplast</keyword>
<dbReference type="Pfam" id="PF01040">
    <property type="entry name" value="UbiA"/>
    <property type="match status" value="1"/>
</dbReference>
<dbReference type="PANTHER" id="PTHR42723">
    <property type="entry name" value="CHLOROPHYLL SYNTHASE"/>
    <property type="match status" value="1"/>
</dbReference>
<feature type="transmembrane region" description="Helical" evidence="5">
    <location>
        <begin position="193"/>
        <end position="214"/>
    </location>
</feature>
<keyword evidence="6" id="KW-0934">Plastid</keyword>
<dbReference type="Gene3D" id="1.10.357.140">
    <property type="entry name" value="UbiA prenyltransferase"/>
    <property type="match status" value="1"/>
</dbReference>
<feature type="transmembrane region" description="Helical" evidence="5">
    <location>
        <begin position="220"/>
        <end position="239"/>
    </location>
</feature>
<dbReference type="InterPro" id="IPR000537">
    <property type="entry name" value="UbiA_prenyltransferase"/>
</dbReference>
<dbReference type="GO" id="GO:0016765">
    <property type="term" value="F:transferase activity, transferring alkyl or aryl (other than methyl) groups"/>
    <property type="evidence" value="ECO:0007669"/>
    <property type="project" value="InterPro"/>
</dbReference>
<accession>A0A1D8RDT1</accession>
<feature type="transmembrane region" description="Helical" evidence="5">
    <location>
        <begin position="274"/>
        <end position="293"/>
    </location>
</feature>
<organism evidence="6">
    <name type="scientific">Vischeria sp. CAUP Q 202</name>
    <dbReference type="NCBI Taxonomy" id="1805947"/>
    <lineage>
        <taxon>Eukaryota</taxon>
        <taxon>Sar</taxon>
        <taxon>Stramenopiles</taxon>
        <taxon>Ochrophyta</taxon>
        <taxon>Eustigmatophyceae</taxon>
        <taxon>Eustigmatales</taxon>
        <taxon>Chlorobotryaceae</taxon>
        <taxon>Vischeria</taxon>
    </lineage>
</organism>
<dbReference type="GO" id="GO:0016020">
    <property type="term" value="C:membrane"/>
    <property type="evidence" value="ECO:0007669"/>
    <property type="project" value="UniProtKB-SubCell"/>
</dbReference>
<dbReference type="AlphaFoldDB" id="A0A1D8RDT1"/>
<name>A0A1D8RDT1_9STRA</name>
<protein>
    <submittedName>
        <fullName evidence="6">Uncharacterized protein</fullName>
    </submittedName>
</protein>
<evidence type="ECO:0000256" key="1">
    <source>
        <dbReference type="ARBA" id="ARBA00004141"/>
    </source>
</evidence>
<evidence type="ECO:0000256" key="5">
    <source>
        <dbReference type="SAM" id="Phobius"/>
    </source>
</evidence>